<protein>
    <submittedName>
        <fullName evidence="1">Uncharacterized protein</fullName>
    </submittedName>
</protein>
<dbReference type="EMBL" id="MFEH01000001">
    <property type="protein sequence ID" value="OGE74452.1"/>
    <property type="molecule type" value="Genomic_DNA"/>
</dbReference>
<gene>
    <name evidence="1" type="ORF">A2717_02875</name>
</gene>
<accession>A0A1F5NA53</accession>
<evidence type="ECO:0000313" key="1">
    <source>
        <dbReference type="EMBL" id="OGE74452.1"/>
    </source>
</evidence>
<proteinExistence type="predicted"/>
<evidence type="ECO:0000313" key="2">
    <source>
        <dbReference type="Proteomes" id="UP000177610"/>
    </source>
</evidence>
<comment type="caution">
    <text evidence="1">The sequence shown here is derived from an EMBL/GenBank/DDBJ whole genome shotgun (WGS) entry which is preliminary data.</text>
</comment>
<sequence>MREIAQTHQVEEFHMRGMKAVRKVQSLIKSGDAMEILVEDESGDAILRFAPDRNFLNQTLNLLKGTMKVIKACKITVLNKQTALF</sequence>
<organism evidence="1 2">
    <name type="scientific">Candidatus Doudnabacteria bacterium RIFCSPHIGHO2_01_FULL_41_86</name>
    <dbReference type="NCBI Taxonomy" id="1817821"/>
    <lineage>
        <taxon>Bacteria</taxon>
        <taxon>Candidatus Doudnaibacteriota</taxon>
    </lineage>
</organism>
<dbReference type="Proteomes" id="UP000177610">
    <property type="component" value="Unassembled WGS sequence"/>
</dbReference>
<name>A0A1F5NA53_9BACT</name>
<dbReference type="STRING" id="1817821.A2717_02875"/>
<reference evidence="1 2" key="1">
    <citation type="journal article" date="2016" name="Nat. Commun.">
        <title>Thousands of microbial genomes shed light on interconnected biogeochemical processes in an aquifer system.</title>
        <authorList>
            <person name="Anantharaman K."/>
            <person name="Brown C.T."/>
            <person name="Hug L.A."/>
            <person name="Sharon I."/>
            <person name="Castelle C.J."/>
            <person name="Probst A.J."/>
            <person name="Thomas B.C."/>
            <person name="Singh A."/>
            <person name="Wilkins M.J."/>
            <person name="Karaoz U."/>
            <person name="Brodie E.L."/>
            <person name="Williams K.H."/>
            <person name="Hubbard S.S."/>
            <person name="Banfield J.F."/>
        </authorList>
    </citation>
    <scope>NUCLEOTIDE SEQUENCE [LARGE SCALE GENOMIC DNA]</scope>
</reference>
<dbReference type="AlphaFoldDB" id="A0A1F5NA53"/>